<evidence type="ECO:0000313" key="2">
    <source>
        <dbReference type="EMBL" id="TBX84410.1"/>
    </source>
</evidence>
<reference evidence="2 3" key="1">
    <citation type="submission" date="2019-02" db="EMBL/GenBank/DDBJ databases">
        <title>The competitiveness to form nodules shapes the capacities of Rhizobium leguminosarum sv viciae communities to promote symbiosis with specific hosts.</title>
        <authorList>
            <person name="Boivin S."/>
            <person name="Lepetit M."/>
        </authorList>
    </citation>
    <scope>NUCLEOTIDE SEQUENCE [LARGE SCALE GENOMIC DNA]</scope>
    <source>
        <strain evidence="2 3">SPF4F3</strain>
    </source>
</reference>
<evidence type="ECO:0000313" key="3">
    <source>
        <dbReference type="Proteomes" id="UP000291866"/>
    </source>
</evidence>
<evidence type="ECO:0000256" key="1">
    <source>
        <dbReference type="SAM" id="MobiDB-lite"/>
    </source>
</evidence>
<proteinExistence type="predicted"/>
<comment type="caution">
    <text evidence="2">The sequence shown here is derived from an EMBL/GenBank/DDBJ whole genome shotgun (WGS) entry which is preliminary data.</text>
</comment>
<dbReference type="AlphaFoldDB" id="A0A8G2IQU4"/>
<sequence>MSQLAEMEEHHVNRHRPEDEDALRLGETDDRLLLPNAWRESLSIGFRLQHPADHKRAAA</sequence>
<feature type="region of interest" description="Disordered" evidence="1">
    <location>
        <begin position="1"/>
        <end position="26"/>
    </location>
</feature>
<gene>
    <name evidence="2" type="ORF">E0H31_36965</name>
</gene>
<accession>A0A8G2IQU4</accession>
<name>A0A8G2IQU4_RHILV</name>
<protein>
    <submittedName>
        <fullName evidence="2">Uncharacterized protein</fullName>
    </submittedName>
</protein>
<feature type="compositionally biased region" description="Basic and acidic residues" evidence="1">
    <location>
        <begin position="7"/>
        <end position="26"/>
    </location>
</feature>
<dbReference type="EMBL" id="SJLU01000046">
    <property type="protein sequence ID" value="TBX84410.1"/>
    <property type="molecule type" value="Genomic_DNA"/>
</dbReference>
<organism evidence="2 3">
    <name type="scientific">Rhizobium leguminosarum bv. viciae</name>
    <dbReference type="NCBI Taxonomy" id="387"/>
    <lineage>
        <taxon>Bacteria</taxon>
        <taxon>Pseudomonadati</taxon>
        <taxon>Pseudomonadota</taxon>
        <taxon>Alphaproteobacteria</taxon>
        <taxon>Hyphomicrobiales</taxon>
        <taxon>Rhizobiaceae</taxon>
        <taxon>Rhizobium/Agrobacterium group</taxon>
        <taxon>Rhizobium</taxon>
    </lineage>
</organism>
<dbReference type="Proteomes" id="UP000291866">
    <property type="component" value="Unassembled WGS sequence"/>
</dbReference>